<evidence type="ECO:0000313" key="5">
    <source>
        <dbReference type="Proteomes" id="UP000006732"/>
    </source>
</evidence>
<feature type="binding site" evidence="2">
    <location>
        <position position="151"/>
    </location>
    <ligand>
        <name>Mn(2+)</name>
        <dbReference type="ChEBI" id="CHEBI:29035"/>
        <label>2</label>
    </ligand>
</feature>
<feature type="domain" description="Peptidase M20 dimerisation" evidence="3">
    <location>
        <begin position="202"/>
        <end position="293"/>
    </location>
</feature>
<comment type="cofactor">
    <cofactor evidence="2">
        <name>Mn(2+)</name>
        <dbReference type="ChEBI" id="CHEBI:29035"/>
    </cofactor>
    <text evidence="2">The Mn(2+) ion enhances activity.</text>
</comment>
<dbReference type="PANTHER" id="PTHR11014:SF63">
    <property type="entry name" value="METALLOPEPTIDASE, PUTATIVE (AFU_ORTHOLOGUE AFUA_6G09600)-RELATED"/>
    <property type="match status" value="1"/>
</dbReference>
<dbReference type="Gene3D" id="3.40.630.10">
    <property type="entry name" value="Zn peptidases"/>
    <property type="match status" value="1"/>
</dbReference>
<accession>A1ARR3</accession>
<keyword evidence="2" id="KW-0479">Metal-binding</keyword>
<dbReference type="Pfam" id="PF01546">
    <property type="entry name" value="Peptidase_M20"/>
    <property type="match status" value="1"/>
</dbReference>
<proteinExistence type="predicted"/>
<dbReference type="AlphaFoldDB" id="A1ARR3"/>
<feature type="binding site" evidence="2">
    <location>
        <position position="177"/>
    </location>
    <ligand>
        <name>Mn(2+)</name>
        <dbReference type="ChEBI" id="CHEBI:29035"/>
        <label>2</label>
    </ligand>
</feature>
<dbReference type="Gene3D" id="3.30.70.360">
    <property type="match status" value="1"/>
</dbReference>
<dbReference type="KEGG" id="ppd:Ppro_2428"/>
<dbReference type="InterPro" id="IPR002933">
    <property type="entry name" value="Peptidase_M20"/>
</dbReference>
<feature type="binding site" evidence="2">
    <location>
        <position position="373"/>
    </location>
    <ligand>
        <name>Mn(2+)</name>
        <dbReference type="ChEBI" id="CHEBI:29035"/>
        <label>2</label>
    </ligand>
</feature>
<protein>
    <submittedName>
        <fullName evidence="4">Amidohydrolase</fullName>
        <ecNumber evidence="4">3.5.1.14</ecNumber>
    </submittedName>
</protein>
<sequence>MLFSREVFHMETDIPAIEGEIERILPRVRDARRYLHAHPELSLREHETARFVRSNLASPNIGLLPPFLETDVVALISGRQPGRNVTLRADMDALPMREETELPHCSLRDNVMHACGHDGHTAMLMGAALVLERLRNLFSGSVRCVFQPGEEIVAAGRDLVAAGVLDDPKPDAVLALHAWPGHPTGVIGSRPGVMMAAADIFSITIRGRGGHGSRPERTIDPILVATRVIHSLYAIPSRRIGALEPVVISVCSMHGGSNANVIPDQVVLQGTARYLSPEGGALLPELFEQVLKAECDYAGASYHLEYQRPYIPTQNAARVVDTCREVVLSGLGRSWWKDIPAPSMGAEDFCWYLERCEGAMFFIGMGEECPQLHSNRFDFNDGALRNGIMFLVLSALKLLRR</sequence>
<dbReference type="GO" id="GO:0050118">
    <property type="term" value="F:N-acetyldiaminopimelate deacetylase activity"/>
    <property type="evidence" value="ECO:0007669"/>
    <property type="project" value="UniProtKB-ARBA"/>
</dbReference>
<dbReference type="PIRSF" id="PIRSF005962">
    <property type="entry name" value="Pept_M20D_amidohydro"/>
    <property type="match status" value="1"/>
</dbReference>
<evidence type="ECO:0000313" key="4">
    <source>
        <dbReference type="EMBL" id="ABL00034.1"/>
    </source>
</evidence>
<dbReference type="InterPro" id="IPR036264">
    <property type="entry name" value="Bact_exopeptidase_dim_dom"/>
</dbReference>
<name>A1ARR3_PELPD</name>
<dbReference type="GO" id="GO:0019877">
    <property type="term" value="P:diaminopimelate biosynthetic process"/>
    <property type="evidence" value="ECO:0007669"/>
    <property type="project" value="UniProtKB-ARBA"/>
</dbReference>
<dbReference type="GO" id="GO:0046872">
    <property type="term" value="F:metal ion binding"/>
    <property type="evidence" value="ECO:0007669"/>
    <property type="project" value="UniProtKB-KW"/>
</dbReference>
<dbReference type="InterPro" id="IPR011650">
    <property type="entry name" value="Peptidase_M20_dimer"/>
</dbReference>
<keyword evidence="2" id="KW-0464">Manganese</keyword>
<reference evidence="4 5" key="1">
    <citation type="submission" date="2006-10" db="EMBL/GenBank/DDBJ databases">
        <title>Complete sequence of chromosome of Pelobacter propionicus DSM 2379.</title>
        <authorList>
            <consortium name="US DOE Joint Genome Institute"/>
            <person name="Copeland A."/>
            <person name="Lucas S."/>
            <person name="Lapidus A."/>
            <person name="Barry K."/>
            <person name="Detter J.C."/>
            <person name="Glavina del Rio T."/>
            <person name="Hammon N."/>
            <person name="Israni S."/>
            <person name="Dalin E."/>
            <person name="Tice H."/>
            <person name="Pitluck S."/>
            <person name="Saunders E."/>
            <person name="Brettin T."/>
            <person name="Bruce D."/>
            <person name="Han C."/>
            <person name="Tapia R."/>
            <person name="Schmutz J."/>
            <person name="Larimer F."/>
            <person name="Land M."/>
            <person name="Hauser L."/>
            <person name="Kyrpides N."/>
            <person name="Kim E."/>
            <person name="Lovley D."/>
            <person name="Richardson P."/>
        </authorList>
    </citation>
    <scope>NUCLEOTIDE SEQUENCE [LARGE SCALE GENOMIC DNA]</scope>
    <source>
        <strain evidence="5">DSM 2379 / NBRC 103807 / OttBd1</strain>
    </source>
</reference>
<dbReference type="HOGENOM" id="CLU_023257_0_1_7"/>
<keyword evidence="1 4" id="KW-0378">Hydrolase</keyword>
<gene>
    <name evidence="4" type="ordered locus">Ppro_2428</name>
</gene>
<dbReference type="NCBIfam" id="TIGR01891">
    <property type="entry name" value="amidohydrolases"/>
    <property type="match status" value="1"/>
</dbReference>
<feature type="binding site" evidence="2">
    <location>
        <position position="115"/>
    </location>
    <ligand>
        <name>Mn(2+)</name>
        <dbReference type="ChEBI" id="CHEBI:29035"/>
        <label>2</label>
    </ligand>
</feature>
<keyword evidence="5" id="KW-1185">Reference proteome</keyword>
<organism evidence="4 5">
    <name type="scientific">Pelobacter propionicus (strain DSM 2379 / NBRC 103807 / OttBd1)</name>
    <dbReference type="NCBI Taxonomy" id="338966"/>
    <lineage>
        <taxon>Bacteria</taxon>
        <taxon>Pseudomonadati</taxon>
        <taxon>Thermodesulfobacteriota</taxon>
        <taxon>Desulfuromonadia</taxon>
        <taxon>Desulfuromonadales</taxon>
        <taxon>Desulfuromonadaceae</taxon>
        <taxon>Pelobacter</taxon>
    </lineage>
</organism>
<dbReference type="PANTHER" id="PTHR11014">
    <property type="entry name" value="PEPTIDASE M20 FAMILY MEMBER"/>
    <property type="match status" value="1"/>
</dbReference>
<dbReference type="eggNOG" id="COG1473">
    <property type="taxonomic scope" value="Bacteria"/>
</dbReference>
<dbReference type="InterPro" id="IPR017439">
    <property type="entry name" value="Amidohydrolase"/>
</dbReference>
<evidence type="ECO:0000256" key="1">
    <source>
        <dbReference type="ARBA" id="ARBA00022801"/>
    </source>
</evidence>
<dbReference type="EMBL" id="CP000482">
    <property type="protein sequence ID" value="ABL00034.1"/>
    <property type="molecule type" value="Genomic_DNA"/>
</dbReference>
<evidence type="ECO:0000259" key="3">
    <source>
        <dbReference type="Pfam" id="PF07687"/>
    </source>
</evidence>
<dbReference type="EC" id="3.5.1.14" evidence="4"/>
<dbReference type="CDD" id="cd03886">
    <property type="entry name" value="M20_Acy1"/>
    <property type="match status" value="1"/>
</dbReference>
<feature type="binding site" evidence="2">
    <location>
        <position position="117"/>
    </location>
    <ligand>
        <name>Mn(2+)</name>
        <dbReference type="ChEBI" id="CHEBI:29035"/>
        <label>2</label>
    </ligand>
</feature>
<dbReference type="SUPFAM" id="SSF55031">
    <property type="entry name" value="Bacterial exopeptidase dimerisation domain"/>
    <property type="match status" value="1"/>
</dbReference>
<dbReference type="GO" id="GO:0004046">
    <property type="term" value="F:aminoacylase activity"/>
    <property type="evidence" value="ECO:0007669"/>
    <property type="project" value="UniProtKB-EC"/>
</dbReference>
<evidence type="ECO:0000256" key="2">
    <source>
        <dbReference type="PIRSR" id="PIRSR005962-1"/>
    </source>
</evidence>
<dbReference type="SUPFAM" id="SSF53187">
    <property type="entry name" value="Zn-dependent exopeptidases"/>
    <property type="match status" value="1"/>
</dbReference>
<dbReference type="Pfam" id="PF07687">
    <property type="entry name" value="M20_dimer"/>
    <property type="match status" value="1"/>
</dbReference>
<dbReference type="Proteomes" id="UP000006732">
    <property type="component" value="Chromosome"/>
</dbReference>
<dbReference type="FunFam" id="3.30.70.360:FF:000001">
    <property type="entry name" value="N-acetyldiaminopimelate deacetylase"/>
    <property type="match status" value="1"/>
</dbReference>